<proteinExistence type="inferred from homology"/>
<dbReference type="InterPro" id="IPR017067">
    <property type="entry name" value="RNase_H1_euk"/>
</dbReference>
<comment type="cofactor">
    <cofactor evidence="2">
        <name>Mg(2+)</name>
        <dbReference type="ChEBI" id="CHEBI:18420"/>
    </cofactor>
</comment>
<dbReference type="PROSITE" id="PS50879">
    <property type="entry name" value="RNASE_H_1"/>
    <property type="match status" value="1"/>
</dbReference>
<comment type="function">
    <text evidence="3">Endonuclease that specifically degrades the RNA of RNA-DNA hybrids.</text>
</comment>
<protein>
    <recommendedName>
        <fullName evidence="6">Ribonuclease H</fullName>
        <ecNumber evidence="5">3.1.26.4</ecNumber>
    </recommendedName>
</protein>
<evidence type="ECO:0000256" key="10">
    <source>
        <dbReference type="ARBA" id="ARBA00022801"/>
    </source>
</evidence>
<dbReference type="SUPFAM" id="SSF53098">
    <property type="entry name" value="Ribonuclease H-like"/>
    <property type="match status" value="1"/>
</dbReference>
<dbReference type="VEuPathDB" id="VectorBase:LDEU004712"/>
<feature type="region of interest" description="Disordered" evidence="12">
    <location>
        <begin position="51"/>
        <end position="90"/>
    </location>
</feature>
<evidence type="ECO:0000256" key="6">
    <source>
        <dbReference type="ARBA" id="ARBA00017721"/>
    </source>
</evidence>
<name>A0A443SII0_9ACAR</name>
<keyword evidence="8" id="KW-0479">Metal-binding</keyword>
<dbReference type="CDD" id="cd09280">
    <property type="entry name" value="RNase_HI_eukaryote_like"/>
    <property type="match status" value="1"/>
</dbReference>
<dbReference type="Pfam" id="PF00075">
    <property type="entry name" value="RNase_H"/>
    <property type="match status" value="1"/>
</dbReference>
<evidence type="ECO:0000256" key="11">
    <source>
        <dbReference type="ARBA" id="ARBA00022842"/>
    </source>
</evidence>
<dbReference type="GO" id="GO:0043137">
    <property type="term" value="P:DNA replication, removal of RNA primer"/>
    <property type="evidence" value="ECO:0007669"/>
    <property type="project" value="TreeGrafter"/>
</dbReference>
<dbReference type="STRING" id="299467.A0A443SII0"/>
<dbReference type="PANTHER" id="PTHR10642">
    <property type="entry name" value="RIBONUCLEASE H1"/>
    <property type="match status" value="1"/>
</dbReference>
<comment type="catalytic activity">
    <reaction evidence="1">
        <text>Endonucleolytic cleavage to 5'-phosphomonoester.</text>
        <dbReference type="EC" id="3.1.26.4"/>
    </reaction>
</comment>
<dbReference type="PANTHER" id="PTHR10642:SF26">
    <property type="entry name" value="RIBONUCLEASE H1"/>
    <property type="match status" value="1"/>
</dbReference>
<evidence type="ECO:0000256" key="4">
    <source>
        <dbReference type="ARBA" id="ARBA00005300"/>
    </source>
</evidence>
<dbReference type="InterPro" id="IPR050092">
    <property type="entry name" value="RNase_H"/>
</dbReference>
<evidence type="ECO:0000256" key="1">
    <source>
        <dbReference type="ARBA" id="ARBA00000077"/>
    </source>
</evidence>
<dbReference type="InterPro" id="IPR002156">
    <property type="entry name" value="RNaseH_domain"/>
</dbReference>
<dbReference type="SUPFAM" id="SSF55658">
    <property type="entry name" value="L9 N-domain-like"/>
    <property type="match status" value="1"/>
</dbReference>
<dbReference type="GO" id="GO:0003676">
    <property type="term" value="F:nucleic acid binding"/>
    <property type="evidence" value="ECO:0007669"/>
    <property type="project" value="InterPro"/>
</dbReference>
<dbReference type="FunFam" id="3.40.970.10:FF:000002">
    <property type="entry name" value="Ribonuclease H"/>
    <property type="match status" value="1"/>
</dbReference>
<sequence>MPGGDYYAVANGRNVGIYSTWPECDKEVKNFSNARYKKFRSKEEAQRFIDEYDQTREIPHPLKKGTIKKKTHSDKSTSASTSASTSSTRDSKHAIVYTDGACSKNGYSGAKAGIGVFWGKNDPRNVSAPLTGRPTNNRAEIHAAIIAIKQAKKFGYDSVTIRTDSKFLMNSMKSWVKKWSTNGWKLSNGNDVVNKEDFEELLSVMDGIKVNWEKVSAHSGIPGNEAADKLAVQGAKLK</sequence>
<dbReference type="Pfam" id="PF01693">
    <property type="entry name" value="Cauli_VI"/>
    <property type="match status" value="1"/>
</dbReference>
<keyword evidence="11" id="KW-0460">Magnesium</keyword>
<keyword evidence="7" id="KW-0540">Nuclease</keyword>
<dbReference type="InterPro" id="IPR036397">
    <property type="entry name" value="RNaseH_sf"/>
</dbReference>
<evidence type="ECO:0000313" key="15">
    <source>
        <dbReference type="Proteomes" id="UP000288716"/>
    </source>
</evidence>
<evidence type="ECO:0000256" key="7">
    <source>
        <dbReference type="ARBA" id="ARBA00022722"/>
    </source>
</evidence>
<dbReference type="InterPro" id="IPR037056">
    <property type="entry name" value="RNase_H1_N_sf"/>
</dbReference>
<dbReference type="EC" id="3.1.26.4" evidence="5"/>
<gene>
    <name evidence="14" type="ORF">B4U80_07952</name>
</gene>
<evidence type="ECO:0000256" key="12">
    <source>
        <dbReference type="SAM" id="MobiDB-lite"/>
    </source>
</evidence>
<feature type="compositionally biased region" description="Basic residues" evidence="12">
    <location>
        <begin position="61"/>
        <end position="72"/>
    </location>
</feature>
<feature type="compositionally biased region" description="Low complexity" evidence="12">
    <location>
        <begin position="76"/>
        <end position="88"/>
    </location>
</feature>
<evidence type="ECO:0000313" key="14">
    <source>
        <dbReference type="EMBL" id="RWS27327.1"/>
    </source>
</evidence>
<evidence type="ECO:0000259" key="13">
    <source>
        <dbReference type="PROSITE" id="PS50879"/>
    </source>
</evidence>
<accession>A0A443SII0</accession>
<dbReference type="Gene3D" id="3.30.420.10">
    <property type="entry name" value="Ribonuclease H-like superfamily/Ribonuclease H"/>
    <property type="match status" value="1"/>
</dbReference>
<reference evidence="14 15" key="1">
    <citation type="journal article" date="2018" name="Gigascience">
        <title>Genomes of trombidid mites reveal novel predicted allergens and laterally-transferred genes associated with secondary metabolism.</title>
        <authorList>
            <person name="Dong X."/>
            <person name="Chaisiri K."/>
            <person name="Xia D."/>
            <person name="Armstrong S.D."/>
            <person name="Fang Y."/>
            <person name="Donnelly M.J."/>
            <person name="Kadowaki T."/>
            <person name="McGarry J.W."/>
            <person name="Darby A.C."/>
            <person name="Makepeace B.L."/>
        </authorList>
    </citation>
    <scope>NUCLEOTIDE SEQUENCE [LARGE SCALE GENOMIC DNA]</scope>
    <source>
        <strain evidence="14">UoL-UT</strain>
    </source>
</reference>
<evidence type="ECO:0000256" key="2">
    <source>
        <dbReference type="ARBA" id="ARBA00001946"/>
    </source>
</evidence>
<dbReference type="InterPro" id="IPR011320">
    <property type="entry name" value="RNase_H1_N"/>
</dbReference>
<dbReference type="EMBL" id="NCKV01002099">
    <property type="protein sequence ID" value="RWS27327.1"/>
    <property type="molecule type" value="Genomic_DNA"/>
</dbReference>
<feature type="domain" description="RNase H type-1" evidence="13">
    <location>
        <begin position="90"/>
        <end position="236"/>
    </location>
</feature>
<dbReference type="PIRSF" id="PIRSF036852">
    <property type="entry name" value="Ribonuclease_H1_euk"/>
    <property type="match status" value="1"/>
</dbReference>
<evidence type="ECO:0000256" key="9">
    <source>
        <dbReference type="ARBA" id="ARBA00022759"/>
    </source>
</evidence>
<dbReference type="GO" id="GO:0000287">
    <property type="term" value="F:magnesium ion binding"/>
    <property type="evidence" value="ECO:0007669"/>
    <property type="project" value="InterPro"/>
</dbReference>
<evidence type="ECO:0000256" key="3">
    <source>
        <dbReference type="ARBA" id="ARBA00004065"/>
    </source>
</evidence>
<evidence type="ECO:0000256" key="8">
    <source>
        <dbReference type="ARBA" id="ARBA00022723"/>
    </source>
</evidence>
<dbReference type="OrthoDB" id="407198at2759"/>
<organism evidence="14 15">
    <name type="scientific">Leptotrombidium deliense</name>
    <dbReference type="NCBI Taxonomy" id="299467"/>
    <lineage>
        <taxon>Eukaryota</taxon>
        <taxon>Metazoa</taxon>
        <taxon>Ecdysozoa</taxon>
        <taxon>Arthropoda</taxon>
        <taxon>Chelicerata</taxon>
        <taxon>Arachnida</taxon>
        <taxon>Acari</taxon>
        <taxon>Acariformes</taxon>
        <taxon>Trombidiformes</taxon>
        <taxon>Prostigmata</taxon>
        <taxon>Anystina</taxon>
        <taxon>Parasitengona</taxon>
        <taxon>Trombiculoidea</taxon>
        <taxon>Trombiculidae</taxon>
        <taxon>Leptotrombidium</taxon>
    </lineage>
</organism>
<keyword evidence="10" id="KW-0378">Hydrolase</keyword>
<dbReference type="GO" id="GO:0004523">
    <property type="term" value="F:RNA-DNA hybrid ribonuclease activity"/>
    <property type="evidence" value="ECO:0007669"/>
    <property type="project" value="UniProtKB-EC"/>
</dbReference>
<comment type="caution">
    <text evidence="14">The sequence shown here is derived from an EMBL/GenBank/DDBJ whole genome shotgun (WGS) entry which is preliminary data.</text>
</comment>
<dbReference type="Gene3D" id="3.40.970.10">
    <property type="entry name" value="Ribonuclease H1, N-terminal domain"/>
    <property type="match status" value="1"/>
</dbReference>
<dbReference type="FunFam" id="3.30.420.10:FF:000115">
    <property type="entry name" value="Ribonuclease H"/>
    <property type="match status" value="1"/>
</dbReference>
<keyword evidence="9" id="KW-0255">Endonuclease</keyword>
<dbReference type="InterPro" id="IPR009027">
    <property type="entry name" value="Ribosomal_bL9/RNase_H1_N"/>
</dbReference>
<keyword evidence="15" id="KW-1185">Reference proteome</keyword>
<dbReference type="Proteomes" id="UP000288716">
    <property type="component" value="Unassembled WGS sequence"/>
</dbReference>
<dbReference type="AlphaFoldDB" id="A0A443SII0"/>
<feature type="compositionally biased region" description="Basic and acidic residues" evidence="12">
    <location>
        <begin position="51"/>
        <end position="60"/>
    </location>
</feature>
<comment type="similarity">
    <text evidence="4">Belongs to the RNase H family.</text>
</comment>
<evidence type="ECO:0000256" key="5">
    <source>
        <dbReference type="ARBA" id="ARBA00012180"/>
    </source>
</evidence>
<dbReference type="InterPro" id="IPR012337">
    <property type="entry name" value="RNaseH-like_sf"/>
</dbReference>